<dbReference type="GO" id="GO:0003723">
    <property type="term" value="F:RNA binding"/>
    <property type="evidence" value="ECO:0007669"/>
    <property type="project" value="UniProtKB-UniRule"/>
</dbReference>
<evidence type="ECO:0000256" key="1">
    <source>
        <dbReference type="ARBA" id="ARBA00022884"/>
    </source>
</evidence>
<dbReference type="InterPro" id="IPR035979">
    <property type="entry name" value="RBD_domain_sf"/>
</dbReference>
<dbReference type="Gene3D" id="3.30.70.330">
    <property type="match status" value="1"/>
</dbReference>
<dbReference type="EMBL" id="JADGJH010002276">
    <property type="protein sequence ID" value="KAJ3100544.1"/>
    <property type="molecule type" value="Genomic_DNA"/>
</dbReference>
<feature type="compositionally biased region" description="Basic and acidic residues" evidence="3">
    <location>
        <begin position="335"/>
        <end position="348"/>
    </location>
</feature>
<sequence>MKERRCELCGIEETEAPLVRPHDDNAYRVGNIKAIQKLNERELQRDLSESASWHSDYAVKWGEIVDLNFLRDRDTGKPKGFCFLAYEDQRSTVLAVDNFNGMTLAGRTLRVDHVKDYRAARVPKDETEEQREERVKRERRMRLMVLPWHLMDEDERIEAEREGILVKKGLGVGGGGGSTAGGGERGKNNNGDKKLDDEQRREKEFETEDPMHAYLLNLDHDDNNNGSNTEKTKNKKKKSSEKKEKKKKDKKLSRSKHESSDNKDEKKYNAPSSSNARRLSISSDSNNEVSRRRSSPNPTISSLQHPVVEKRNSKKRPRDTKNAVTDRNTPHKYASRYDQDRHGHRDSSDDGIYSRSNSGRYDYDDYHRERRRNDDSVYSRDEYRGWTRGSGSHERRQDYHQRSSDYGRKDSEYSRDKIPQ</sequence>
<evidence type="ECO:0000259" key="4">
    <source>
        <dbReference type="PROSITE" id="PS50102"/>
    </source>
</evidence>
<feature type="compositionally biased region" description="Polar residues" evidence="3">
    <location>
        <begin position="295"/>
        <end position="304"/>
    </location>
</feature>
<evidence type="ECO:0000256" key="3">
    <source>
        <dbReference type="SAM" id="MobiDB-lite"/>
    </source>
</evidence>
<dbReference type="InterPro" id="IPR051847">
    <property type="entry name" value="RNA_proc/Spliceosome_comp"/>
</dbReference>
<dbReference type="SUPFAM" id="SSF54928">
    <property type="entry name" value="RNA-binding domain, RBD"/>
    <property type="match status" value="1"/>
</dbReference>
<evidence type="ECO:0000256" key="2">
    <source>
        <dbReference type="PROSITE-ProRule" id="PRU00176"/>
    </source>
</evidence>
<evidence type="ECO:0000313" key="5">
    <source>
        <dbReference type="EMBL" id="KAJ3100544.1"/>
    </source>
</evidence>
<gene>
    <name evidence="5" type="primary">RBMX2</name>
    <name evidence="5" type="ORF">HK100_004695</name>
</gene>
<protein>
    <submittedName>
        <fullName evidence="5">RNA-binding motif protein, X-linked 2</fullName>
    </submittedName>
</protein>
<proteinExistence type="predicted"/>
<dbReference type="AlphaFoldDB" id="A0AAD5STJ4"/>
<dbReference type="InterPro" id="IPR000504">
    <property type="entry name" value="RRM_dom"/>
</dbReference>
<keyword evidence="1 2" id="KW-0694">RNA-binding</keyword>
<accession>A0AAD5STJ4</accession>
<dbReference type="Pfam" id="PF00076">
    <property type="entry name" value="RRM_1"/>
    <property type="match status" value="1"/>
</dbReference>
<dbReference type="PROSITE" id="PS50102">
    <property type="entry name" value="RRM"/>
    <property type="match status" value="1"/>
</dbReference>
<feature type="region of interest" description="Disordered" evidence="3">
    <location>
        <begin position="168"/>
        <end position="420"/>
    </location>
</feature>
<feature type="compositionally biased region" description="Basic and acidic residues" evidence="3">
    <location>
        <begin position="361"/>
        <end position="420"/>
    </location>
</feature>
<dbReference type="InterPro" id="IPR012677">
    <property type="entry name" value="Nucleotide-bd_a/b_plait_sf"/>
</dbReference>
<dbReference type="PANTHER" id="PTHR45880">
    <property type="entry name" value="RNA-BINDING MOTIF PROTEIN, X-LINKED 2"/>
    <property type="match status" value="1"/>
</dbReference>
<reference evidence="5" key="1">
    <citation type="submission" date="2020-05" db="EMBL/GenBank/DDBJ databases">
        <title>Phylogenomic resolution of chytrid fungi.</title>
        <authorList>
            <person name="Stajich J.E."/>
            <person name="Amses K."/>
            <person name="Simmons R."/>
            <person name="Seto K."/>
            <person name="Myers J."/>
            <person name="Bonds A."/>
            <person name="Quandt C.A."/>
            <person name="Barry K."/>
            <person name="Liu P."/>
            <person name="Grigoriev I."/>
            <person name="Longcore J.E."/>
            <person name="James T.Y."/>
        </authorList>
    </citation>
    <scope>NUCLEOTIDE SEQUENCE</scope>
    <source>
        <strain evidence="5">JEL0513</strain>
    </source>
</reference>
<dbReference type="SMART" id="SM00360">
    <property type="entry name" value="RRM"/>
    <property type="match status" value="1"/>
</dbReference>
<comment type="caution">
    <text evidence="5">The sequence shown here is derived from an EMBL/GenBank/DDBJ whole genome shotgun (WGS) entry which is preliminary data.</text>
</comment>
<feature type="compositionally biased region" description="Basic and acidic residues" evidence="3">
    <location>
        <begin position="184"/>
        <end position="204"/>
    </location>
</feature>
<keyword evidence="6" id="KW-1185">Reference proteome</keyword>
<feature type="domain" description="RRM" evidence="4">
    <location>
        <begin position="25"/>
        <end position="116"/>
    </location>
</feature>
<feature type="compositionally biased region" description="Low complexity" evidence="3">
    <location>
        <begin position="272"/>
        <end position="285"/>
    </location>
</feature>
<dbReference type="GO" id="GO:0071013">
    <property type="term" value="C:catalytic step 2 spliceosome"/>
    <property type="evidence" value="ECO:0007669"/>
    <property type="project" value="TreeGrafter"/>
</dbReference>
<name>A0AAD5STJ4_9FUNG</name>
<organism evidence="5 6">
    <name type="scientific">Physocladia obscura</name>
    <dbReference type="NCBI Taxonomy" id="109957"/>
    <lineage>
        <taxon>Eukaryota</taxon>
        <taxon>Fungi</taxon>
        <taxon>Fungi incertae sedis</taxon>
        <taxon>Chytridiomycota</taxon>
        <taxon>Chytridiomycota incertae sedis</taxon>
        <taxon>Chytridiomycetes</taxon>
        <taxon>Chytridiales</taxon>
        <taxon>Chytriomycetaceae</taxon>
        <taxon>Physocladia</taxon>
    </lineage>
</organism>
<dbReference type="PANTHER" id="PTHR45880:SF1">
    <property type="entry name" value="RNA-BINDING MOTIF PROTEIN, X-LINKED 2"/>
    <property type="match status" value="1"/>
</dbReference>
<feature type="compositionally biased region" description="Basic and acidic residues" evidence="3">
    <location>
        <begin position="255"/>
        <end position="268"/>
    </location>
</feature>
<feature type="compositionally biased region" description="Basic residues" evidence="3">
    <location>
        <begin position="233"/>
        <end position="254"/>
    </location>
</feature>
<dbReference type="Proteomes" id="UP001211907">
    <property type="component" value="Unassembled WGS sequence"/>
</dbReference>
<dbReference type="GO" id="GO:0005686">
    <property type="term" value="C:U2 snRNP"/>
    <property type="evidence" value="ECO:0007669"/>
    <property type="project" value="TreeGrafter"/>
</dbReference>
<dbReference type="GO" id="GO:0071011">
    <property type="term" value="C:precatalytic spliceosome"/>
    <property type="evidence" value="ECO:0007669"/>
    <property type="project" value="TreeGrafter"/>
</dbReference>
<evidence type="ECO:0000313" key="6">
    <source>
        <dbReference type="Proteomes" id="UP001211907"/>
    </source>
</evidence>
<dbReference type="GO" id="GO:0000398">
    <property type="term" value="P:mRNA splicing, via spliceosome"/>
    <property type="evidence" value="ECO:0007669"/>
    <property type="project" value="TreeGrafter"/>
</dbReference>
<feature type="compositionally biased region" description="Gly residues" evidence="3">
    <location>
        <begin position="170"/>
        <end position="183"/>
    </location>
</feature>